<dbReference type="Proteomes" id="UP000649617">
    <property type="component" value="Unassembled WGS sequence"/>
</dbReference>
<evidence type="ECO:0000313" key="1">
    <source>
        <dbReference type="EMBL" id="CAE7273148.1"/>
    </source>
</evidence>
<accession>A0A812N5L3</accession>
<reference evidence="1" key="1">
    <citation type="submission" date="2021-02" db="EMBL/GenBank/DDBJ databases">
        <authorList>
            <person name="Dougan E. K."/>
            <person name="Rhodes N."/>
            <person name="Thang M."/>
            <person name="Chan C."/>
        </authorList>
    </citation>
    <scope>NUCLEOTIDE SEQUENCE</scope>
</reference>
<organism evidence="1 2">
    <name type="scientific">Symbiodinium pilosum</name>
    <name type="common">Dinoflagellate</name>
    <dbReference type="NCBI Taxonomy" id="2952"/>
    <lineage>
        <taxon>Eukaryota</taxon>
        <taxon>Sar</taxon>
        <taxon>Alveolata</taxon>
        <taxon>Dinophyceae</taxon>
        <taxon>Suessiales</taxon>
        <taxon>Symbiodiniaceae</taxon>
        <taxon>Symbiodinium</taxon>
    </lineage>
</organism>
<dbReference type="AlphaFoldDB" id="A0A812N5L3"/>
<sequence length="427" mass="46293">MCLCCVCSFNLSAVLPETRLSTHAVRSRAEHFLVAFGHEVSIRLVTSAWVEDELLGLLQDVQHSLELPPGIPAMKPETSCAAPPDLSDGIRLLGILGILSPDDLVCLLQKLVLTPIHVTAAAALNKSPSGLASMERISKACDAVCARLCKGHSSVDPQRSFCSKSCPPEPQDSTATLVVAHGYAAWHIQVAAFAVGVTESAPPAPVFTDESQSAWFSDAKESLPRIERELLMTLCLHRDLQLSMGAASHLSKLWRLFKNSLDCMHASHDAASGFLSLLCSADGIPTWLDLLHWLRDEGPMPTISRPWLWSKLQCGLHDLLQEVTPYLEEAMASSVADLKREEWGAFESDILSALERQVRCGLPDDRHADWQPAGDDLQRLMAASLLCDADGCVSVLRRSLVTPVHLRLLAAAPPSHKASLAAKLGCC</sequence>
<keyword evidence="2" id="KW-1185">Reference proteome</keyword>
<evidence type="ECO:0000313" key="2">
    <source>
        <dbReference type="Proteomes" id="UP000649617"/>
    </source>
</evidence>
<name>A0A812N5L3_SYMPI</name>
<protein>
    <submittedName>
        <fullName evidence="1">Uncharacterized protein</fullName>
    </submittedName>
</protein>
<comment type="caution">
    <text evidence="1">The sequence shown here is derived from an EMBL/GenBank/DDBJ whole genome shotgun (WGS) entry which is preliminary data.</text>
</comment>
<proteinExistence type="predicted"/>
<dbReference type="EMBL" id="CAJNIZ010008884">
    <property type="protein sequence ID" value="CAE7273148.1"/>
    <property type="molecule type" value="Genomic_DNA"/>
</dbReference>
<dbReference type="OrthoDB" id="417780at2759"/>
<gene>
    <name evidence="1" type="ORF">SPIL2461_LOCUS6045</name>
</gene>